<evidence type="ECO:0000256" key="2">
    <source>
        <dbReference type="ARBA" id="ARBA00023239"/>
    </source>
</evidence>
<dbReference type="InterPro" id="IPR013785">
    <property type="entry name" value="Aldolase_TIM"/>
</dbReference>
<reference evidence="3" key="1">
    <citation type="submission" date="2018-05" db="EMBL/GenBank/DDBJ databases">
        <authorList>
            <person name="Lanie J.A."/>
            <person name="Ng W.-L."/>
            <person name="Kazmierczak K.M."/>
            <person name="Andrzejewski T.M."/>
            <person name="Davidsen T.M."/>
            <person name="Wayne K.J."/>
            <person name="Tettelin H."/>
            <person name="Glass J.I."/>
            <person name="Rusch D."/>
            <person name="Podicherti R."/>
            <person name="Tsui H.-C.T."/>
            <person name="Winkler M.E."/>
        </authorList>
    </citation>
    <scope>NUCLEOTIDE SEQUENCE</scope>
</reference>
<protein>
    <recommendedName>
        <fullName evidence="4">Radical SAM core domain-containing protein</fullName>
    </recommendedName>
</protein>
<keyword evidence="1" id="KW-0004">4Fe-4S</keyword>
<dbReference type="Gene3D" id="3.20.20.70">
    <property type="entry name" value="Aldolase class I"/>
    <property type="match status" value="1"/>
</dbReference>
<dbReference type="InterPro" id="IPR024924">
    <property type="entry name" value="7-CO-7-deazaguanine_synth-like"/>
</dbReference>
<keyword evidence="1" id="KW-0411">Iron-sulfur</keyword>
<dbReference type="GO" id="GO:0016829">
    <property type="term" value="F:lyase activity"/>
    <property type="evidence" value="ECO:0007669"/>
    <property type="project" value="UniProtKB-KW"/>
</dbReference>
<gene>
    <name evidence="3" type="ORF">METZ01_LOCUS394352</name>
</gene>
<evidence type="ECO:0000256" key="1">
    <source>
        <dbReference type="ARBA" id="ARBA00022485"/>
    </source>
</evidence>
<dbReference type="HAMAP" id="MF_00917">
    <property type="entry name" value="QueE"/>
    <property type="match status" value="1"/>
</dbReference>
<dbReference type="AlphaFoldDB" id="A0A382V6H1"/>
<dbReference type="EMBL" id="UINC01149188">
    <property type="protein sequence ID" value="SVD41498.1"/>
    <property type="molecule type" value="Genomic_DNA"/>
</dbReference>
<proteinExistence type="inferred from homology"/>
<keyword evidence="1" id="KW-0408">Iron</keyword>
<keyword evidence="1" id="KW-0479">Metal-binding</keyword>
<evidence type="ECO:0000313" key="3">
    <source>
        <dbReference type="EMBL" id="SVD41498.1"/>
    </source>
</evidence>
<dbReference type="PANTHER" id="PTHR42836">
    <property type="entry name" value="7-CARBOXY-7-DEAZAGUANINE SYNTHASE"/>
    <property type="match status" value="1"/>
</dbReference>
<sequence>KVIPIYKNGHGVHEVIAELQKGARELEKNEKKIMKKLRYSEMFYSIQGEGRFVGTPSVFLRLYGCNFECPGFGQPRGQLIPRDEMPWKNLDVSQYKSIEELPVMKIGCDSSASWAKEYMHLSTFEESDIIAEKLINLCPDKKWYYEDNKQDIHLVITGGEPMMWQKQLPDLLGHPSFRHIKNITFETNSTFALTDEFLEWLHEYSLMDHHITWSCSPKLSISGELGFKAIKPENWHQYKKVQNSHLYLKFVVQDEQDIEEIKQIELSYDRWEDYIDIYLMPCGGTAE</sequence>
<organism evidence="3">
    <name type="scientific">marine metagenome</name>
    <dbReference type="NCBI Taxonomy" id="408172"/>
    <lineage>
        <taxon>unclassified sequences</taxon>
        <taxon>metagenomes</taxon>
        <taxon>ecological metagenomes</taxon>
    </lineage>
</organism>
<keyword evidence="2" id="KW-0456">Lyase</keyword>
<name>A0A382V6H1_9ZZZZ</name>
<dbReference type="GO" id="GO:0051539">
    <property type="term" value="F:4 iron, 4 sulfur cluster binding"/>
    <property type="evidence" value="ECO:0007669"/>
    <property type="project" value="UniProtKB-KW"/>
</dbReference>
<evidence type="ECO:0008006" key="4">
    <source>
        <dbReference type="Google" id="ProtNLM"/>
    </source>
</evidence>
<dbReference type="PANTHER" id="PTHR42836:SF1">
    <property type="entry name" value="7-CARBOXY-7-DEAZAGUANINE SYNTHASE"/>
    <property type="match status" value="1"/>
</dbReference>
<accession>A0A382V6H1</accession>
<feature type="non-terminal residue" evidence="3">
    <location>
        <position position="1"/>
    </location>
</feature>
<feature type="non-terminal residue" evidence="3">
    <location>
        <position position="287"/>
    </location>
</feature>